<dbReference type="Pfam" id="PF21447">
    <property type="entry name" value="Ppx-GppA_III"/>
    <property type="match status" value="1"/>
</dbReference>
<dbReference type="PANTHER" id="PTHR30005:SF0">
    <property type="entry name" value="RETROGRADE REGULATION PROTEIN 2"/>
    <property type="match status" value="1"/>
</dbReference>
<dbReference type="Proteomes" id="UP000239863">
    <property type="component" value="Unassembled WGS sequence"/>
</dbReference>
<gene>
    <name evidence="5" type="ORF">BD821_11826</name>
</gene>
<evidence type="ECO:0000313" key="5">
    <source>
        <dbReference type="EMBL" id="PPK45945.1"/>
    </source>
</evidence>
<evidence type="ECO:0000259" key="4">
    <source>
        <dbReference type="Pfam" id="PF21447"/>
    </source>
</evidence>
<feature type="domain" description="Ppx/GppA phosphatase C-terminal" evidence="4">
    <location>
        <begin position="314"/>
        <end position="469"/>
    </location>
</feature>
<accession>A0A2S6FVG2</accession>
<comment type="caution">
    <text evidence="5">The sequence shown here is derived from an EMBL/GenBank/DDBJ whole genome shotgun (WGS) entry which is preliminary data.</text>
</comment>
<dbReference type="STRING" id="37659.GCA_000703125_02183"/>
<dbReference type="PIRSF" id="PIRSF001267">
    <property type="entry name" value="Pyrophosphatase_GppA_Ppx"/>
    <property type="match status" value="1"/>
</dbReference>
<sequence length="502" mass="57010">MEKLGIIDIGSNSVRLVLAQINESGSFHIIDEIKETIRLGEDIEINQVLSEDKIIKTIKTLDTFKAICKSLNTSNIIVIATEAVRQSKNGDYFINKVKKDINLDIRVLTGIEEANYDCMAIINSMDTDNSLMIDIGGSSTEIAWIKEGYLKESISLPFGTVNLTKRFNLEDMVRSEDDQAFKGFVIEELNKIPWILGTKFDNIIGIGGAIRNMGKIDRAIKKYPLDTAHNYKMDSKDINHIYNLAKSKNLKQRLKINGLSADRADIFVAAVSSLNVIINLLHIDEVIVSGKGLREGVLDEYIKINYNPKEDMLESSIDGILESHYVNKVHAYNVYNLTLKLFDDLKDLHKLNDDFIDILKTGSLLHDCGISVRYYNHHKHSFYIIVNSQLRGLTHRELVLSAYMAAYHRNNDYEINLCHFSSIINRLDLSNIRKIGILLRISEGLDKTMLGSVTNITTIIDDKSVTLKLNASRDIDLEVSEALRCKNKFYEIYEKELIIIQE</sequence>
<feature type="domain" description="Ppx/GppA phosphatase N-terminal" evidence="3">
    <location>
        <begin position="23"/>
        <end position="301"/>
    </location>
</feature>
<dbReference type="InterPro" id="IPR003695">
    <property type="entry name" value="Ppx_GppA_N"/>
</dbReference>
<dbReference type="SUPFAM" id="SSF53067">
    <property type="entry name" value="Actin-like ATPase domain"/>
    <property type="match status" value="2"/>
</dbReference>
<dbReference type="InterPro" id="IPR043129">
    <property type="entry name" value="ATPase_NBD"/>
</dbReference>
<dbReference type="CDD" id="cd24052">
    <property type="entry name" value="ASKHA_NBD_HpPPX-GppA-like"/>
    <property type="match status" value="1"/>
</dbReference>
<dbReference type="Gene3D" id="3.30.420.150">
    <property type="entry name" value="Exopolyphosphatase. Domain 2"/>
    <property type="match status" value="1"/>
</dbReference>
<reference evidence="5 6" key="1">
    <citation type="submission" date="2018-02" db="EMBL/GenBank/DDBJ databases">
        <title>Genomic Encyclopedia of Archaeal and Bacterial Type Strains, Phase II (KMG-II): from individual species to whole genera.</title>
        <authorList>
            <person name="Goeker M."/>
        </authorList>
    </citation>
    <scope>NUCLEOTIDE SEQUENCE [LARGE SCALE GENOMIC DNA]</scope>
    <source>
        <strain evidence="5 6">DSM 15099</strain>
    </source>
</reference>
<dbReference type="GO" id="GO:0016462">
    <property type="term" value="F:pyrophosphatase activity"/>
    <property type="evidence" value="ECO:0007669"/>
    <property type="project" value="TreeGrafter"/>
</dbReference>
<dbReference type="SUPFAM" id="SSF109604">
    <property type="entry name" value="HD-domain/PDEase-like"/>
    <property type="match status" value="1"/>
</dbReference>
<dbReference type="Gene3D" id="3.30.420.40">
    <property type="match status" value="1"/>
</dbReference>
<organism evidence="5 6">
    <name type="scientific">Clostridium algidicarnis DSM 15099</name>
    <dbReference type="NCBI Taxonomy" id="1121295"/>
    <lineage>
        <taxon>Bacteria</taxon>
        <taxon>Bacillati</taxon>
        <taxon>Bacillota</taxon>
        <taxon>Clostridia</taxon>
        <taxon>Eubacteriales</taxon>
        <taxon>Clostridiaceae</taxon>
        <taxon>Clostridium</taxon>
    </lineage>
</organism>
<dbReference type="AlphaFoldDB" id="A0A2S6FVG2"/>
<dbReference type="InterPro" id="IPR048950">
    <property type="entry name" value="Ppx_GppA_C"/>
</dbReference>
<dbReference type="RefSeq" id="WP_169994146.1">
    <property type="nucleotide sequence ID" value="NZ_PTIS01000018.1"/>
</dbReference>
<dbReference type="EMBL" id="PTIS01000018">
    <property type="protein sequence ID" value="PPK45945.1"/>
    <property type="molecule type" value="Genomic_DNA"/>
</dbReference>
<evidence type="ECO:0000256" key="2">
    <source>
        <dbReference type="ARBA" id="ARBA00022801"/>
    </source>
</evidence>
<evidence type="ECO:0000259" key="3">
    <source>
        <dbReference type="Pfam" id="PF02541"/>
    </source>
</evidence>
<evidence type="ECO:0000313" key="6">
    <source>
        <dbReference type="Proteomes" id="UP000239863"/>
    </source>
</evidence>
<dbReference type="InterPro" id="IPR030673">
    <property type="entry name" value="PyroPPase_GppA_Ppx"/>
</dbReference>
<dbReference type="Pfam" id="PF02541">
    <property type="entry name" value="Ppx-GppA"/>
    <property type="match status" value="1"/>
</dbReference>
<keyword evidence="2" id="KW-0378">Hydrolase</keyword>
<name>A0A2S6FVG2_9CLOT</name>
<proteinExistence type="inferred from homology"/>
<evidence type="ECO:0000256" key="1">
    <source>
        <dbReference type="ARBA" id="ARBA00007125"/>
    </source>
</evidence>
<dbReference type="InterPro" id="IPR050273">
    <property type="entry name" value="GppA/Ppx_hydrolase"/>
</dbReference>
<comment type="similarity">
    <text evidence="1">Belongs to the GppA/Ppx family.</text>
</comment>
<protein>
    <submittedName>
        <fullName evidence="5">Exopolyphosphatase/guanosine-5'-triphosphate, 3'-diphosphate pyrophosphatase</fullName>
    </submittedName>
</protein>
<dbReference type="Gene3D" id="1.10.3210.10">
    <property type="entry name" value="Hypothetical protein af1432"/>
    <property type="match status" value="1"/>
</dbReference>
<dbReference type="PANTHER" id="PTHR30005">
    <property type="entry name" value="EXOPOLYPHOSPHATASE"/>
    <property type="match status" value="1"/>
</dbReference>